<gene>
    <name evidence="1" type="ORF">CIB54_20610</name>
</gene>
<dbReference type="Proteomes" id="UP000233564">
    <property type="component" value="Unassembled WGS sequence"/>
</dbReference>
<evidence type="ECO:0000313" key="2">
    <source>
        <dbReference type="Proteomes" id="UP000233564"/>
    </source>
</evidence>
<accession>A0A2N1E011</accession>
<dbReference type="AlphaFoldDB" id="A0A2N1E011"/>
<protein>
    <submittedName>
        <fullName evidence="1">Uncharacterized protein</fullName>
    </submittedName>
</protein>
<comment type="caution">
    <text evidence="1">The sequence shown here is derived from an EMBL/GenBank/DDBJ whole genome shotgun (WGS) entry which is preliminary data.</text>
</comment>
<reference evidence="1 2" key="1">
    <citation type="submission" date="2017-08" db="EMBL/GenBank/DDBJ databases">
        <authorList>
            <person name="de Groot N.N."/>
        </authorList>
    </citation>
    <scope>NUCLEOTIDE SEQUENCE [LARGE SCALE GENOMIC DNA]</scope>
    <source>
        <strain evidence="1 2">PfR 37</strain>
    </source>
</reference>
<sequence>MSFENAAVHAARPVAGGRGKDIEINKMFKMKCALSRKCAMTHCWRKHLILKYAGKQFRVEQND</sequence>
<proteinExistence type="predicted"/>
<evidence type="ECO:0000313" key="1">
    <source>
        <dbReference type="EMBL" id="PKH17722.1"/>
    </source>
</evidence>
<dbReference type="EMBL" id="NVXX01000034">
    <property type="protein sequence ID" value="PKH17722.1"/>
    <property type="molecule type" value="Genomic_DNA"/>
</dbReference>
<name>A0A2N1E011_PSEFL</name>
<organism evidence="1 2">
    <name type="scientific">Pseudomonas fluorescens</name>
    <dbReference type="NCBI Taxonomy" id="294"/>
    <lineage>
        <taxon>Bacteria</taxon>
        <taxon>Pseudomonadati</taxon>
        <taxon>Pseudomonadota</taxon>
        <taxon>Gammaproteobacteria</taxon>
        <taxon>Pseudomonadales</taxon>
        <taxon>Pseudomonadaceae</taxon>
        <taxon>Pseudomonas</taxon>
    </lineage>
</organism>